<gene>
    <name evidence="2" type="ORF">NSA47_09820</name>
</gene>
<sequence length="328" mass="38701">MIKSLIVDIIQEYDKKREDSQRKLKMRKEKLYQEIPELALIENKMREIGLEVVKAVQSHPEQVEQLTAKLKEKSIDLQMERAEILASHGYPVDYLELKFSCNFCQDKGFIGTKRCKCFEQRLIDKAYVQSNLHNLLEKENFDTFHIDYYADKEQEGQEESPRKNMENILLGCINYAKDFENHNKNLFFYGSPGLGKTFLSHAIAKELLQKGKIVLYQTSSDLIDFIRKNKFDQNNNQENTLLERIYLSDLLIIDDLGTENLTEFAKMELFNIINKRLLTGKKMVISTNLSLRELQEKYPNRFTSRILGHFQLYKFYGEDIRIKRKNIL</sequence>
<accession>A0AAE3HHL2</accession>
<dbReference type="InterPro" id="IPR003593">
    <property type="entry name" value="AAA+_ATPase"/>
</dbReference>
<organism evidence="2 3">
    <name type="scientific">Irregularibacter muris</name>
    <dbReference type="NCBI Taxonomy" id="1796619"/>
    <lineage>
        <taxon>Bacteria</taxon>
        <taxon>Bacillati</taxon>
        <taxon>Bacillota</taxon>
        <taxon>Clostridia</taxon>
        <taxon>Eubacteriales</taxon>
        <taxon>Eubacteriaceae</taxon>
        <taxon>Irregularibacter</taxon>
    </lineage>
</organism>
<dbReference type="InterPro" id="IPR002611">
    <property type="entry name" value="IstB_ATP-bd"/>
</dbReference>
<evidence type="ECO:0000313" key="2">
    <source>
        <dbReference type="EMBL" id="MCR1899278.1"/>
    </source>
</evidence>
<dbReference type="CDD" id="cd00009">
    <property type="entry name" value="AAA"/>
    <property type="match status" value="1"/>
</dbReference>
<dbReference type="EMBL" id="JANKAS010000008">
    <property type="protein sequence ID" value="MCR1899278.1"/>
    <property type="molecule type" value="Genomic_DNA"/>
</dbReference>
<keyword evidence="3" id="KW-1185">Reference proteome</keyword>
<proteinExistence type="predicted"/>
<dbReference type="RefSeq" id="WP_257531458.1">
    <property type="nucleotide sequence ID" value="NZ_JANKAS010000008.1"/>
</dbReference>
<dbReference type="GO" id="GO:0005524">
    <property type="term" value="F:ATP binding"/>
    <property type="evidence" value="ECO:0007669"/>
    <property type="project" value="UniProtKB-KW"/>
</dbReference>
<evidence type="ECO:0000259" key="1">
    <source>
        <dbReference type="SMART" id="SM00382"/>
    </source>
</evidence>
<dbReference type="GO" id="GO:0006260">
    <property type="term" value="P:DNA replication"/>
    <property type="evidence" value="ECO:0007669"/>
    <property type="project" value="TreeGrafter"/>
</dbReference>
<dbReference type="PANTHER" id="PTHR30050:SF4">
    <property type="entry name" value="ATP-BINDING PROTEIN RV3427C IN INSERTION SEQUENCE-RELATED"/>
    <property type="match status" value="1"/>
</dbReference>
<evidence type="ECO:0000313" key="3">
    <source>
        <dbReference type="Proteomes" id="UP001205748"/>
    </source>
</evidence>
<dbReference type="Pfam" id="PF01695">
    <property type="entry name" value="IstB_IS21"/>
    <property type="match status" value="1"/>
</dbReference>
<dbReference type="InterPro" id="IPR027417">
    <property type="entry name" value="P-loop_NTPase"/>
</dbReference>
<protein>
    <submittedName>
        <fullName evidence="2">ATP-binding protein</fullName>
    </submittedName>
</protein>
<keyword evidence="2" id="KW-0067">ATP-binding</keyword>
<feature type="domain" description="AAA+ ATPase" evidence="1">
    <location>
        <begin position="182"/>
        <end position="312"/>
    </location>
</feature>
<comment type="caution">
    <text evidence="2">The sequence shown here is derived from an EMBL/GenBank/DDBJ whole genome shotgun (WGS) entry which is preliminary data.</text>
</comment>
<dbReference type="Gene3D" id="3.40.50.300">
    <property type="entry name" value="P-loop containing nucleotide triphosphate hydrolases"/>
    <property type="match status" value="1"/>
</dbReference>
<reference evidence="2" key="1">
    <citation type="submission" date="2022-07" db="EMBL/GenBank/DDBJ databases">
        <title>Enhanced cultured diversity of the mouse gut microbiota enables custom-made synthetic communities.</title>
        <authorList>
            <person name="Afrizal A."/>
        </authorList>
    </citation>
    <scope>NUCLEOTIDE SEQUENCE</scope>
    <source>
        <strain evidence="2">DSM 28593</strain>
    </source>
</reference>
<dbReference type="PANTHER" id="PTHR30050">
    <property type="entry name" value="CHROMOSOMAL REPLICATION INITIATOR PROTEIN DNAA"/>
    <property type="match status" value="1"/>
</dbReference>
<dbReference type="SUPFAM" id="SSF52540">
    <property type="entry name" value="P-loop containing nucleoside triphosphate hydrolases"/>
    <property type="match status" value="1"/>
</dbReference>
<keyword evidence="2" id="KW-0547">Nucleotide-binding</keyword>
<dbReference type="Proteomes" id="UP001205748">
    <property type="component" value="Unassembled WGS sequence"/>
</dbReference>
<dbReference type="SMART" id="SM00382">
    <property type="entry name" value="AAA"/>
    <property type="match status" value="1"/>
</dbReference>
<name>A0AAE3HHL2_9FIRM</name>
<dbReference type="NCBIfam" id="NF005304">
    <property type="entry name" value="PRK06835.1"/>
    <property type="match status" value="1"/>
</dbReference>
<dbReference type="AlphaFoldDB" id="A0AAE3HHL2"/>